<dbReference type="RefSeq" id="WP_105541805.1">
    <property type="nucleotide sequence ID" value="NZ_JBBGZH010000001.1"/>
</dbReference>
<sequence>MARRSCDIYKVARQCGVTLRASCDHSPTSRKPRECFCKHTLREIGREHGEDHLRLVLQLMVGTVANSRELFADMIKAVSAVLVRNPELVRRRTLLDDFDAIDLGSLRGKAKAMNCGLPTSHVLRVLITVKFYQPIQGDLLDWIGEAA</sequence>
<reference evidence="1 2" key="1">
    <citation type="submission" date="2023-12" db="EMBL/GenBank/DDBJ databases">
        <title>Gut-associated functions are favored during microbiome assembly across C. elegans life.</title>
        <authorList>
            <person name="Zimmermann J."/>
        </authorList>
    </citation>
    <scope>NUCLEOTIDE SEQUENCE [LARGE SCALE GENOMIC DNA]</scope>
    <source>
        <strain evidence="1 2">MYb71</strain>
    </source>
</reference>
<evidence type="ECO:0000313" key="1">
    <source>
        <dbReference type="EMBL" id="MEJ5019296.1"/>
    </source>
</evidence>
<accession>A0ABU8PAL7</accession>
<dbReference type="Proteomes" id="UP001375812">
    <property type="component" value="Unassembled WGS sequence"/>
</dbReference>
<dbReference type="EMBL" id="JBBGZH010000001">
    <property type="protein sequence ID" value="MEJ5019296.1"/>
    <property type="molecule type" value="Genomic_DNA"/>
</dbReference>
<organism evidence="1 2">
    <name type="scientific">Ochrobactrum vermis</name>
    <dbReference type="NCBI Taxonomy" id="1827297"/>
    <lineage>
        <taxon>Bacteria</taxon>
        <taxon>Pseudomonadati</taxon>
        <taxon>Pseudomonadota</taxon>
        <taxon>Alphaproteobacteria</taxon>
        <taxon>Hyphomicrobiales</taxon>
        <taxon>Brucellaceae</taxon>
        <taxon>Brucella/Ochrobactrum group</taxon>
        <taxon>Ochrobactrum</taxon>
    </lineage>
</organism>
<gene>
    <name evidence="1" type="ORF">WH297_06025</name>
</gene>
<proteinExistence type="predicted"/>
<protein>
    <submittedName>
        <fullName evidence="1">Uncharacterized protein</fullName>
    </submittedName>
</protein>
<name>A0ABU8PAL7_9HYPH</name>
<keyword evidence="2" id="KW-1185">Reference proteome</keyword>
<evidence type="ECO:0000313" key="2">
    <source>
        <dbReference type="Proteomes" id="UP001375812"/>
    </source>
</evidence>
<comment type="caution">
    <text evidence="1">The sequence shown here is derived from an EMBL/GenBank/DDBJ whole genome shotgun (WGS) entry which is preliminary data.</text>
</comment>